<feature type="active site" evidence="2">
    <location>
        <position position="46"/>
    </location>
</feature>
<dbReference type="PANTHER" id="PTHR13774">
    <property type="entry name" value="PHENAZINE BIOSYNTHESIS PROTEIN"/>
    <property type="match status" value="1"/>
</dbReference>
<dbReference type="PANTHER" id="PTHR13774:SF32">
    <property type="entry name" value="ANTISENSE-ENHANCING SEQUENCE 1"/>
    <property type="match status" value="1"/>
</dbReference>
<evidence type="ECO:0000256" key="1">
    <source>
        <dbReference type="ARBA" id="ARBA00008270"/>
    </source>
</evidence>
<dbReference type="Proteomes" id="UP000609064">
    <property type="component" value="Unassembled WGS sequence"/>
</dbReference>
<protein>
    <submittedName>
        <fullName evidence="3">Phenazine biosynthesis protein</fullName>
    </submittedName>
</protein>
<organism evidence="3 4">
    <name type="scientific">Emticicia aquatilis</name>
    <dbReference type="NCBI Taxonomy" id="1537369"/>
    <lineage>
        <taxon>Bacteria</taxon>
        <taxon>Pseudomonadati</taxon>
        <taxon>Bacteroidota</taxon>
        <taxon>Cytophagia</taxon>
        <taxon>Cytophagales</taxon>
        <taxon>Leadbetterellaceae</taxon>
        <taxon>Emticicia</taxon>
    </lineage>
</organism>
<name>A0A917DNK4_9BACT</name>
<evidence type="ECO:0000313" key="3">
    <source>
        <dbReference type="EMBL" id="GGD55100.1"/>
    </source>
</evidence>
<sequence>MILNFHIVDVFAEEKYQGNQLAVFENAGGLSNEMMLKIAREINFQETTFIIADEEKNGGFDVRIFTPEYEVPFAGHPTLGTAFILLNSPQNTDKQNIILNLKIGQVPVIKDNETLWLEINNPIFGKNFNSEIANLFGLKPEDIDETSPIEVVSTGLPYLILPLKNLDAIQRIRFNNEQVKNWLIENHLYKTNAPDELTTAFFTFTRETEKAENQLHTRMFCYENEKIVEDAATGSANSCLLAYLLKYEANKISYRVEQGYEMGRPSLIQIKGELNEKQDFSLKVGGKTKLIAQGKWFV</sequence>
<gene>
    <name evidence="3" type="ORF">GCM10011514_19130</name>
</gene>
<reference evidence="3" key="2">
    <citation type="submission" date="2020-09" db="EMBL/GenBank/DDBJ databases">
        <authorList>
            <person name="Sun Q."/>
            <person name="Zhou Y."/>
        </authorList>
    </citation>
    <scope>NUCLEOTIDE SEQUENCE</scope>
    <source>
        <strain evidence="3">CGMCC 1.15958</strain>
    </source>
</reference>
<dbReference type="PIRSF" id="PIRSF016184">
    <property type="entry name" value="PhzC_PhzF"/>
    <property type="match status" value="1"/>
</dbReference>
<dbReference type="Gene3D" id="3.10.310.10">
    <property type="entry name" value="Diaminopimelate Epimerase, Chain A, domain 1"/>
    <property type="match status" value="2"/>
</dbReference>
<dbReference type="GO" id="GO:0016853">
    <property type="term" value="F:isomerase activity"/>
    <property type="evidence" value="ECO:0007669"/>
    <property type="project" value="TreeGrafter"/>
</dbReference>
<dbReference type="EMBL" id="BMKK01000003">
    <property type="protein sequence ID" value="GGD55100.1"/>
    <property type="molecule type" value="Genomic_DNA"/>
</dbReference>
<keyword evidence="4" id="KW-1185">Reference proteome</keyword>
<reference evidence="3" key="1">
    <citation type="journal article" date="2014" name="Int. J. Syst. Evol. Microbiol.">
        <title>Complete genome sequence of Corynebacterium casei LMG S-19264T (=DSM 44701T), isolated from a smear-ripened cheese.</title>
        <authorList>
            <consortium name="US DOE Joint Genome Institute (JGI-PGF)"/>
            <person name="Walter F."/>
            <person name="Albersmeier A."/>
            <person name="Kalinowski J."/>
            <person name="Ruckert C."/>
        </authorList>
    </citation>
    <scope>NUCLEOTIDE SEQUENCE</scope>
    <source>
        <strain evidence="3">CGMCC 1.15958</strain>
    </source>
</reference>
<dbReference type="NCBIfam" id="TIGR00654">
    <property type="entry name" value="PhzF_family"/>
    <property type="match status" value="1"/>
</dbReference>
<evidence type="ECO:0000256" key="2">
    <source>
        <dbReference type="PIRSR" id="PIRSR016184-1"/>
    </source>
</evidence>
<evidence type="ECO:0000313" key="4">
    <source>
        <dbReference type="Proteomes" id="UP000609064"/>
    </source>
</evidence>
<dbReference type="AlphaFoldDB" id="A0A917DNK4"/>
<dbReference type="InterPro" id="IPR003719">
    <property type="entry name" value="Phenazine_PhzF-like"/>
</dbReference>
<dbReference type="Pfam" id="PF02567">
    <property type="entry name" value="PhzC-PhzF"/>
    <property type="match status" value="1"/>
</dbReference>
<comment type="caution">
    <text evidence="3">The sequence shown here is derived from an EMBL/GenBank/DDBJ whole genome shotgun (WGS) entry which is preliminary data.</text>
</comment>
<proteinExistence type="inferred from homology"/>
<accession>A0A917DNK4</accession>
<dbReference type="SUPFAM" id="SSF54506">
    <property type="entry name" value="Diaminopimelate epimerase-like"/>
    <property type="match status" value="1"/>
</dbReference>
<dbReference type="RefSeq" id="WP_188765837.1">
    <property type="nucleotide sequence ID" value="NZ_BMKK01000003.1"/>
</dbReference>
<dbReference type="GO" id="GO:0005737">
    <property type="term" value="C:cytoplasm"/>
    <property type="evidence" value="ECO:0007669"/>
    <property type="project" value="TreeGrafter"/>
</dbReference>
<comment type="similarity">
    <text evidence="1">Belongs to the PhzF family.</text>
</comment>